<feature type="domain" description="Aminotransferase class V" evidence="6">
    <location>
        <begin position="2"/>
        <end position="364"/>
    </location>
</feature>
<protein>
    <recommendedName>
        <fullName evidence="3">cysteine desulfurase</fullName>
        <ecNumber evidence="3">2.8.1.7</ecNumber>
    </recommendedName>
</protein>
<keyword evidence="7" id="KW-0808">Transferase</keyword>
<dbReference type="InterPro" id="IPR015422">
    <property type="entry name" value="PyrdxlP-dep_Trfase_small"/>
</dbReference>
<accession>A0A9D0ZD44</accession>
<dbReference type="InterPro" id="IPR015421">
    <property type="entry name" value="PyrdxlP-dep_Trfase_major"/>
</dbReference>
<gene>
    <name evidence="7" type="ORF">IAB73_08695</name>
</gene>
<dbReference type="InterPro" id="IPR015424">
    <property type="entry name" value="PyrdxlP-dep_Trfase"/>
</dbReference>
<comment type="cofactor">
    <cofactor evidence="1">
        <name>pyridoxal 5'-phosphate</name>
        <dbReference type="ChEBI" id="CHEBI:597326"/>
    </cofactor>
</comment>
<name>A0A9D0ZD44_9FIRM</name>
<dbReference type="Proteomes" id="UP000886887">
    <property type="component" value="Unassembled WGS sequence"/>
</dbReference>
<evidence type="ECO:0000256" key="2">
    <source>
        <dbReference type="ARBA" id="ARBA00010447"/>
    </source>
</evidence>
<keyword evidence="4" id="KW-0663">Pyridoxal phosphate</keyword>
<dbReference type="NCBIfam" id="TIGR01977">
    <property type="entry name" value="am_tr_V_EF2568"/>
    <property type="match status" value="1"/>
</dbReference>
<dbReference type="AlphaFoldDB" id="A0A9D0ZD44"/>
<keyword evidence="7" id="KW-0032">Aminotransferase</keyword>
<dbReference type="PIRSF" id="PIRSF005572">
    <property type="entry name" value="NifS"/>
    <property type="match status" value="1"/>
</dbReference>
<dbReference type="Gene3D" id="3.40.640.10">
    <property type="entry name" value="Type I PLP-dependent aspartate aminotransferase-like (Major domain)"/>
    <property type="match status" value="1"/>
</dbReference>
<comment type="similarity">
    <text evidence="2">Belongs to the class-V pyridoxal-phosphate-dependent aminotransferase family. Csd subfamily.</text>
</comment>
<sequence length="374" mass="38946">MIYLDNAATSFPKAPQVAQAMAGALEKAGANPGRSGHRLALAAGRIVWGCREQLAALLGVADPSRVVFCQSCTDALNTAIHGILRPGDHAVATLLEHNSVLRPLSERARAGLNPLTLVHPGPDGRVTPEGVRAALTRRTRLVVFTHCSNVTGVLQDVRPIAALCRRAGVTLLVDAAQSLGLVPARPDELGADLLAFPGHKGLLGPHGTGGLYVREGVALRPLRQGGTGSMSESMFQPEDMPDRFESGTLNLPGIAGLAAGVRFLCQHEAEIAAHHRRLCERLRAGLGAIPGVALYSPPGSLLVSFNVRALASGEVADALDARGIAVRGGLHCAPGAHQLLGTLETGAVRVSPGPFNTDADVDRLLEAVAAIARR</sequence>
<dbReference type="PANTHER" id="PTHR43586">
    <property type="entry name" value="CYSTEINE DESULFURASE"/>
    <property type="match status" value="1"/>
</dbReference>
<dbReference type="SUPFAM" id="SSF53383">
    <property type="entry name" value="PLP-dependent transferases"/>
    <property type="match status" value="1"/>
</dbReference>
<evidence type="ECO:0000313" key="7">
    <source>
        <dbReference type="EMBL" id="HIQ72268.1"/>
    </source>
</evidence>
<reference evidence="7" key="1">
    <citation type="submission" date="2020-10" db="EMBL/GenBank/DDBJ databases">
        <authorList>
            <person name="Gilroy R."/>
        </authorList>
    </citation>
    <scope>NUCLEOTIDE SEQUENCE</scope>
    <source>
        <strain evidence="7">ChiSxjej2B14-6234</strain>
    </source>
</reference>
<dbReference type="GO" id="GO:0031071">
    <property type="term" value="F:cysteine desulfurase activity"/>
    <property type="evidence" value="ECO:0007669"/>
    <property type="project" value="UniProtKB-EC"/>
</dbReference>
<evidence type="ECO:0000256" key="5">
    <source>
        <dbReference type="ARBA" id="ARBA00050776"/>
    </source>
</evidence>
<dbReference type="Gene3D" id="3.90.1150.10">
    <property type="entry name" value="Aspartate Aminotransferase, domain 1"/>
    <property type="match status" value="1"/>
</dbReference>
<comment type="caution">
    <text evidence="7">The sequence shown here is derived from an EMBL/GenBank/DDBJ whole genome shotgun (WGS) entry which is preliminary data.</text>
</comment>
<evidence type="ECO:0000256" key="4">
    <source>
        <dbReference type="ARBA" id="ARBA00022898"/>
    </source>
</evidence>
<evidence type="ECO:0000259" key="6">
    <source>
        <dbReference type="Pfam" id="PF00266"/>
    </source>
</evidence>
<evidence type="ECO:0000313" key="8">
    <source>
        <dbReference type="Proteomes" id="UP000886887"/>
    </source>
</evidence>
<dbReference type="Pfam" id="PF00266">
    <property type="entry name" value="Aminotran_5"/>
    <property type="match status" value="1"/>
</dbReference>
<dbReference type="EC" id="2.8.1.7" evidence="3"/>
<organism evidence="7 8">
    <name type="scientific">Candidatus Onthenecus intestinigallinarum</name>
    <dbReference type="NCBI Taxonomy" id="2840875"/>
    <lineage>
        <taxon>Bacteria</taxon>
        <taxon>Bacillati</taxon>
        <taxon>Bacillota</taxon>
        <taxon>Clostridia</taxon>
        <taxon>Eubacteriales</taxon>
        <taxon>Candidatus Onthenecus</taxon>
    </lineage>
</organism>
<comment type="catalytic activity">
    <reaction evidence="5">
        <text>(sulfur carrier)-H + L-cysteine = (sulfur carrier)-SH + L-alanine</text>
        <dbReference type="Rhea" id="RHEA:43892"/>
        <dbReference type="Rhea" id="RHEA-COMP:14737"/>
        <dbReference type="Rhea" id="RHEA-COMP:14739"/>
        <dbReference type="ChEBI" id="CHEBI:29917"/>
        <dbReference type="ChEBI" id="CHEBI:35235"/>
        <dbReference type="ChEBI" id="CHEBI:57972"/>
        <dbReference type="ChEBI" id="CHEBI:64428"/>
        <dbReference type="EC" id="2.8.1.7"/>
    </reaction>
</comment>
<evidence type="ECO:0000256" key="1">
    <source>
        <dbReference type="ARBA" id="ARBA00001933"/>
    </source>
</evidence>
<dbReference type="InterPro" id="IPR016454">
    <property type="entry name" value="Cysteine_dSase"/>
</dbReference>
<proteinExistence type="inferred from homology"/>
<dbReference type="InterPro" id="IPR010969">
    <property type="entry name" value="Cys_dSase-rel_unknwn_funct"/>
</dbReference>
<dbReference type="GO" id="GO:0008483">
    <property type="term" value="F:transaminase activity"/>
    <property type="evidence" value="ECO:0007669"/>
    <property type="project" value="UniProtKB-KW"/>
</dbReference>
<reference evidence="7" key="2">
    <citation type="journal article" date="2021" name="PeerJ">
        <title>Extensive microbial diversity within the chicken gut microbiome revealed by metagenomics and culture.</title>
        <authorList>
            <person name="Gilroy R."/>
            <person name="Ravi A."/>
            <person name="Getino M."/>
            <person name="Pursley I."/>
            <person name="Horton D.L."/>
            <person name="Alikhan N.F."/>
            <person name="Baker D."/>
            <person name="Gharbi K."/>
            <person name="Hall N."/>
            <person name="Watson M."/>
            <person name="Adriaenssens E.M."/>
            <person name="Foster-Nyarko E."/>
            <person name="Jarju S."/>
            <person name="Secka A."/>
            <person name="Antonio M."/>
            <person name="Oren A."/>
            <person name="Chaudhuri R.R."/>
            <person name="La Ragione R."/>
            <person name="Hildebrand F."/>
            <person name="Pallen M.J."/>
        </authorList>
    </citation>
    <scope>NUCLEOTIDE SEQUENCE</scope>
    <source>
        <strain evidence="7">ChiSxjej2B14-6234</strain>
    </source>
</reference>
<dbReference type="InterPro" id="IPR000192">
    <property type="entry name" value="Aminotrans_V_dom"/>
</dbReference>
<dbReference type="EMBL" id="DVFJ01000030">
    <property type="protein sequence ID" value="HIQ72268.1"/>
    <property type="molecule type" value="Genomic_DNA"/>
</dbReference>
<dbReference type="PANTHER" id="PTHR43586:SF4">
    <property type="entry name" value="ISOPENICILLIN N EPIMERASE"/>
    <property type="match status" value="1"/>
</dbReference>
<evidence type="ECO:0000256" key="3">
    <source>
        <dbReference type="ARBA" id="ARBA00012239"/>
    </source>
</evidence>